<keyword evidence="2" id="KW-1185">Reference proteome</keyword>
<organism evidence="1 2">
    <name type="scientific">Luteibaculum oceani</name>
    <dbReference type="NCBI Taxonomy" id="1294296"/>
    <lineage>
        <taxon>Bacteria</taxon>
        <taxon>Pseudomonadati</taxon>
        <taxon>Bacteroidota</taxon>
        <taxon>Flavobacteriia</taxon>
        <taxon>Flavobacteriales</taxon>
        <taxon>Luteibaculaceae</taxon>
        <taxon>Luteibaculum</taxon>
    </lineage>
</organism>
<dbReference type="InterPro" id="IPR032574">
    <property type="entry name" value="DUF4924"/>
</dbReference>
<sequence>MSLKSSIQSNLAEHILFLWQTEDLLRALSLDFAMVKKHLFKEDEDVNENPQLRRDMNMYQVLIEEMKQEGIEQTGHLRRTLVLMSELEGMHKILSEEVQDANYLEIVARANETVGEFVSKKASRKNLLFTEACLNAMYGILVLRLQGKDISQETEKASEAMKEVLRYLSKKYNEFKAN</sequence>
<comment type="caution">
    <text evidence="1">The sequence shown here is derived from an EMBL/GenBank/DDBJ whole genome shotgun (WGS) entry which is preliminary data.</text>
</comment>
<dbReference type="OrthoDB" id="1095125at2"/>
<proteinExistence type="predicted"/>
<evidence type="ECO:0000313" key="1">
    <source>
        <dbReference type="EMBL" id="TXC81436.1"/>
    </source>
</evidence>
<accession>A0A5C6VAQ5</accession>
<dbReference type="Proteomes" id="UP000321168">
    <property type="component" value="Unassembled WGS sequence"/>
</dbReference>
<name>A0A5C6VAQ5_9FLAO</name>
<dbReference type="Pfam" id="PF16271">
    <property type="entry name" value="DUF4924"/>
    <property type="match status" value="1"/>
</dbReference>
<evidence type="ECO:0000313" key="2">
    <source>
        <dbReference type="Proteomes" id="UP000321168"/>
    </source>
</evidence>
<gene>
    <name evidence="1" type="ORF">FRX97_05365</name>
</gene>
<dbReference type="RefSeq" id="WP_147014165.1">
    <property type="nucleotide sequence ID" value="NZ_VORB01000004.1"/>
</dbReference>
<reference evidence="1 2" key="1">
    <citation type="submission" date="2019-08" db="EMBL/GenBank/DDBJ databases">
        <title>Genome of Luteibaculum oceani JCM 18817.</title>
        <authorList>
            <person name="Bowman J.P."/>
        </authorList>
    </citation>
    <scope>NUCLEOTIDE SEQUENCE [LARGE SCALE GENOMIC DNA]</scope>
    <source>
        <strain evidence="1 2">JCM 18817</strain>
    </source>
</reference>
<dbReference type="EMBL" id="VORB01000004">
    <property type="protein sequence ID" value="TXC81436.1"/>
    <property type="molecule type" value="Genomic_DNA"/>
</dbReference>
<dbReference type="AlphaFoldDB" id="A0A5C6VAQ5"/>
<protein>
    <submittedName>
        <fullName evidence="1">DUF4924 family protein</fullName>
    </submittedName>
</protein>